<dbReference type="AlphaFoldDB" id="A0A136JHA6"/>
<evidence type="ECO:0000313" key="2">
    <source>
        <dbReference type="EMBL" id="KXJ96518.1"/>
    </source>
</evidence>
<evidence type="ECO:0000256" key="1">
    <source>
        <dbReference type="SAM" id="MobiDB-lite"/>
    </source>
</evidence>
<dbReference type="EMBL" id="KQ964245">
    <property type="protein sequence ID" value="KXJ96518.1"/>
    <property type="molecule type" value="Genomic_DNA"/>
</dbReference>
<gene>
    <name evidence="2" type="ORF">Micbo1qcDRAFT_210783</name>
</gene>
<name>A0A136JHA6_9PEZI</name>
<accession>A0A136JHA6</accession>
<organism evidence="2 3">
    <name type="scientific">Microdochium bolleyi</name>
    <dbReference type="NCBI Taxonomy" id="196109"/>
    <lineage>
        <taxon>Eukaryota</taxon>
        <taxon>Fungi</taxon>
        <taxon>Dikarya</taxon>
        <taxon>Ascomycota</taxon>
        <taxon>Pezizomycotina</taxon>
        <taxon>Sordariomycetes</taxon>
        <taxon>Xylariomycetidae</taxon>
        <taxon>Xylariales</taxon>
        <taxon>Microdochiaceae</taxon>
        <taxon>Microdochium</taxon>
    </lineage>
</organism>
<sequence>MDSDDLDSDAMAQAMGFASFGAQKPAAKRRRFNPAADAVVAGPDASHLPPRPPPSSASNAVPLGIRSRAQNVDEIDLEGDEDDNASGVSPPAQAATAASLDDLHAQPQADSASAFEDNSADAGIAGRRRDGQAGPAGRGGFRGRGPQQKSTWWIDYYDPSSNINPWERLEQERGLQPRGPWMSWDEAKSKA</sequence>
<dbReference type="Proteomes" id="UP000070501">
    <property type="component" value="Unassembled WGS sequence"/>
</dbReference>
<feature type="compositionally biased region" description="Low complexity" evidence="1">
    <location>
        <begin position="34"/>
        <end position="48"/>
    </location>
</feature>
<evidence type="ECO:0000313" key="3">
    <source>
        <dbReference type="Proteomes" id="UP000070501"/>
    </source>
</evidence>
<keyword evidence="3" id="KW-1185">Reference proteome</keyword>
<proteinExistence type="predicted"/>
<feature type="compositionally biased region" description="Gly residues" evidence="1">
    <location>
        <begin position="134"/>
        <end position="143"/>
    </location>
</feature>
<feature type="compositionally biased region" description="Acidic residues" evidence="1">
    <location>
        <begin position="73"/>
        <end position="84"/>
    </location>
</feature>
<feature type="region of interest" description="Disordered" evidence="1">
    <location>
        <begin position="18"/>
        <end position="191"/>
    </location>
</feature>
<dbReference type="InParanoid" id="A0A136JHA6"/>
<reference evidence="3" key="1">
    <citation type="submission" date="2016-02" db="EMBL/GenBank/DDBJ databases">
        <title>Draft genome sequence of Microdochium bolleyi, a fungal endophyte of beachgrass.</title>
        <authorList>
            <consortium name="DOE Joint Genome Institute"/>
            <person name="David A.S."/>
            <person name="May G."/>
            <person name="Haridas S."/>
            <person name="Lim J."/>
            <person name="Wang M."/>
            <person name="Labutti K."/>
            <person name="Lipzen A."/>
            <person name="Barry K."/>
            <person name="Grigoriev I.V."/>
        </authorList>
    </citation>
    <scope>NUCLEOTIDE SEQUENCE [LARGE SCALE GENOMIC DNA]</scope>
    <source>
        <strain evidence="3">J235TASD1</strain>
    </source>
</reference>
<dbReference type="OrthoDB" id="5419162at2759"/>
<protein>
    <submittedName>
        <fullName evidence="2">Uncharacterized protein</fullName>
    </submittedName>
</protein>